<comment type="subcellular location">
    <subcellularLocation>
        <location evidence="1">Membrane</location>
        <topology evidence="1">Single-pass type I membrane protein</topology>
    </subcellularLocation>
</comment>
<evidence type="ECO:0000313" key="13">
    <source>
        <dbReference type="Proteomes" id="UP001591681"/>
    </source>
</evidence>
<evidence type="ECO:0000256" key="10">
    <source>
        <dbReference type="SAM" id="Phobius"/>
    </source>
</evidence>
<dbReference type="SMART" id="SM00060">
    <property type="entry name" value="FN3"/>
    <property type="match status" value="2"/>
</dbReference>
<evidence type="ECO:0000256" key="5">
    <source>
        <dbReference type="ARBA" id="ARBA00022737"/>
    </source>
</evidence>
<keyword evidence="13" id="KW-1185">Reference proteome</keyword>
<sequence length="772" mass="86136">MRPIYHFNLVGNWTAWDTHQGVRAYEHEVLQMFPYEEVLQEGADVHFCCVAPKDSRITSIIFNQTQYPLINISSQVKAIAVVNLNTTGGLGVLSSCQDSKGNKNSTVNFVTFFPQRPKNLSCETEDLKVWTCTWRPGRPSNLHNEHNYNLLVQDTDYKLTECEASSCHFRPSLYLHEYNVTVMVTSSLGQIMESIKFPTMNRVFPVAKSVSVKPGVTEAGVSWTVEGNFSQIPVMCQVQTHPEANIMDIEQTEDSVLRFVCQLESLNPSTQYCVKVRCAVSGKTWGRWTDSHFFTTYPLVRVDVWRRIQSFPGDRSVLVVWRTYGSGNQSDVESYEVHLQREDGSSKRVVERWVNHTGFLISEGGCDISVRAILYAGSSIPSHVTIPPAGHTEVNIMPKKLVGSARSGFVLAWAEDASAVCGYAVEWCQNGTGTLPCNHGNLRWEKVHRRNTSLALRAGAFITGRRYTFSVFGCRQDGHHLIETHVGYLQEQRPTRVPEIQGSPVITPSSVKIEWSFPEDDPLHPGFITGYLVTVKDVRLSNQNQHSYNISVDDPHTRYITVPGLEDSRLYQLCVHACTSAGPGPRSCCSVETSPDYSLFMVKILIPVAFLFGCCILIWPYWKRLRDTVVEIFTHSANVNVKIVELDSCLYETSERIQALRVEECMCCDLEIVNAGPSTEERTFLICNNDSGGSLITPPPGYCCSELLDDVWDDPDSDRGMSVCNFTYSPTATEVSFCTALFGADAPTEEPASHPHTSACSLGYVTSAGVPA</sequence>
<dbReference type="Pfam" id="PF21177">
    <property type="entry name" value="LIF-R_Ig-like"/>
    <property type="match status" value="1"/>
</dbReference>
<reference evidence="12 13" key="1">
    <citation type="submission" date="2024-09" db="EMBL/GenBank/DDBJ databases">
        <title>A chromosome-level genome assembly of Gray's grenadier anchovy, Coilia grayii.</title>
        <authorList>
            <person name="Fu Z."/>
        </authorList>
    </citation>
    <scope>NUCLEOTIDE SEQUENCE [LARGE SCALE GENOMIC DNA]</scope>
    <source>
        <strain evidence="12">G4</strain>
        <tissue evidence="12">Muscle</tissue>
    </source>
</reference>
<keyword evidence="6 10" id="KW-1133">Transmembrane helix</keyword>
<dbReference type="PROSITE" id="PS50853">
    <property type="entry name" value="FN3"/>
    <property type="match status" value="2"/>
</dbReference>
<evidence type="ECO:0000256" key="6">
    <source>
        <dbReference type="ARBA" id="ARBA00022989"/>
    </source>
</evidence>
<feature type="transmembrane region" description="Helical" evidence="10">
    <location>
        <begin position="597"/>
        <end position="619"/>
    </location>
</feature>
<dbReference type="Pfam" id="PF00041">
    <property type="entry name" value="fn3"/>
    <property type="match status" value="1"/>
</dbReference>
<dbReference type="InterPro" id="IPR048497">
    <property type="entry name" value="LIF-R-like_Ig-like"/>
</dbReference>
<dbReference type="PANTHER" id="PTHR48423">
    <property type="entry name" value="INTERLEUKIN-27 RECEPTOR SUBUNIT ALPHA"/>
    <property type="match status" value="1"/>
</dbReference>
<dbReference type="Proteomes" id="UP001591681">
    <property type="component" value="Unassembled WGS sequence"/>
</dbReference>
<dbReference type="PANTHER" id="PTHR48423:SF1">
    <property type="entry name" value="INTERLEUKIN-27 RECEPTOR SUBUNIT ALPHA"/>
    <property type="match status" value="1"/>
</dbReference>
<evidence type="ECO:0000259" key="11">
    <source>
        <dbReference type="PROSITE" id="PS50853"/>
    </source>
</evidence>
<evidence type="ECO:0000256" key="3">
    <source>
        <dbReference type="ARBA" id="ARBA00022692"/>
    </source>
</evidence>
<dbReference type="CDD" id="cd00063">
    <property type="entry name" value="FN3"/>
    <property type="match status" value="1"/>
</dbReference>
<dbReference type="Gene3D" id="2.60.40.10">
    <property type="entry name" value="Immunoglobulins"/>
    <property type="match status" value="5"/>
</dbReference>
<keyword evidence="4" id="KW-0732">Signal</keyword>
<evidence type="ECO:0000256" key="8">
    <source>
        <dbReference type="ARBA" id="ARBA00023170"/>
    </source>
</evidence>
<dbReference type="InterPro" id="IPR036116">
    <property type="entry name" value="FN3_sf"/>
</dbReference>
<dbReference type="InterPro" id="IPR003961">
    <property type="entry name" value="FN3_dom"/>
</dbReference>
<keyword evidence="5" id="KW-0677">Repeat</keyword>
<feature type="domain" description="Fibronectin type-III" evidence="11">
    <location>
        <begin position="497"/>
        <end position="597"/>
    </location>
</feature>
<comment type="caution">
    <text evidence="12">The sequence shown here is derived from an EMBL/GenBank/DDBJ whole genome shotgun (WGS) entry which is preliminary data.</text>
</comment>
<evidence type="ECO:0000256" key="1">
    <source>
        <dbReference type="ARBA" id="ARBA00004479"/>
    </source>
</evidence>
<evidence type="ECO:0000256" key="4">
    <source>
        <dbReference type="ARBA" id="ARBA00022729"/>
    </source>
</evidence>
<evidence type="ECO:0000256" key="2">
    <source>
        <dbReference type="ARBA" id="ARBA00008921"/>
    </source>
</evidence>
<keyword evidence="3 10" id="KW-0812">Transmembrane</keyword>
<organism evidence="12 13">
    <name type="scientific">Coilia grayii</name>
    <name type="common">Gray's grenadier anchovy</name>
    <dbReference type="NCBI Taxonomy" id="363190"/>
    <lineage>
        <taxon>Eukaryota</taxon>
        <taxon>Metazoa</taxon>
        <taxon>Chordata</taxon>
        <taxon>Craniata</taxon>
        <taxon>Vertebrata</taxon>
        <taxon>Euteleostomi</taxon>
        <taxon>Actinopterygii</taxon>
        <taxon>Neopterygii</taxon>
        <taxon>Teleostei</taxon>
        <taxon>Clupei</taxon>
        <taxon>Clupeiformes</taxon>
        <taxon>Clupeoidei</taxon>
        <taxon>Engraulidae</taxon>
        <taxon>Coilinae</taxon>
        <taxon>Coilia</taxon>
    </lineage>
</organism>
<keyword evidence="9" id="KW-0325">Glycoprotein</keyword>
<gene>
    <name evidence="12" type="ORF">ACEWY4_011558</name>
</gene>
<feature type="domain" description="Fibronectin type-III" evidence="11">
    <location>
        <begin position="204"/>
        <end position="299"/>
    </location>
</feature>
<keyword evidence="8" id="KW-0675">Receptor</keyword>
<dbReference type="SUPFAM" id="SSF49265">
    <property type="entry name" value="Fibronectin type III"/>
    <property type="match status" value="3"/>
</dbReference>
<name>A0ABD1JY16_9TELE</name>
<dbReference type="InterPro" id="IPR013783">
    <property type="entry name" value="Ig-like_fold"/>
</dbReference>
<evidence type="ECO:0000256" key="7">
    <source>
        <dbReference type="ARBA" id="ARBA00023136"/>
    </source>
</evidence>
<evidence type="ECO:0000313" key="12">
    <source>
        <dbReference type="EMBL" id="KAL2091760.1"/>
    </source>
</evidence>
<dbReference type="EMBL" id="JBHFQA010000010">
    <property type="protein sequence ID" value="KAL2091760.1"/>
    <property type="molecule type" value="Genomic_DNA"/>
</dbReference>
<protein>
    <recommendedName>
        <fullName evidence="11">Fibronectin type-III domain-containing protein</fullName>
    </recommendedName>
</protein>
<dbReference type="GO" id="GO:0005886">
    <property type="term" value="C:plasma membrane"/>
    <property type="evidence" value="ECO:0007669"/>
    <property type="project" value="UniProtKB-ARBA"/>
</dbReference>
<accession>A0ABD1JY16</accession>
<evidence type="ECO:0000256" key="9">
    <source>
        <dbReference type="ARBA" id="ARBA00023180"/>
    </source>
</evidence>
<keyword evidence="7 10" id="KW-0472">Membrane</keyword>
<dbReference type="Pfam" id="PF25552">
    <property type="entry name" value="LIFR_D4"/>
    <property type="match status" value="1"/>
</dbReference>
<comment type="similarity">
    <text evidence="2">Belongs to the type I cytokine receptor family. Type 2 subfamily.</text>
</comment>
<dbReference type="AlphaFoldDB" id="A0ABD1JY16"/>
<dbReference type="InterPro" id="IPR052672">
    <property type="entry name" value="Type1_Cytokine_Rcpt_Type2"/>
</dbReference>
<proteinExistence type="inferred from homology"/>